<dbReference type="SUPFAM" id="SSF50156">
    <property type="entry name" value="PDZ domain-like"/>
    <property type="match status" value="1"/>
</dbReference>
<feature type="region of interest" description="Disordered" evidence="1">
    <location>
        <begin position="269"/>
        <end position="313"/>
    </location>
</feature>
<feature type="compositionally biased region" description="Polar residues" evidence="1">
    <location>
        <begin position="545"/>
        <end position="556"/>
    </location>
</feature>
<dbReference type="Ensembl" id="ENSCINT00000019324.3">
    <property type="protein sequence ID" value="ENSCINP00000019324.3"/>
    <property type="gene ID" value="ENSCING00000009492.3"/>
</dbReference>
<feature type="compositionally biased region" description="Low complexity" evidence="1">
    <location>
        <begin position="349"/>
        <end position="372"/>
    </location>
</feature>
<dbReference type="PANTHER" id="PTHR15711">
    <property type="entry name" value="RAP GTPASE-ACTIVATING PROTEIN"/>
    <property type="match status" value="1"/>
</dbReference>
<feature type="compositionally biased region" description="Low complexity" evidence="1">
    <location>
        <begin position="439"/>
        <end position="458"/>
    </location>
</feature>
<feature type="compositionally biased region" description="Basic and acidic residues" evidence="1">
    <location>
        <begin position="683"/>
        <end position="702"/>
    </location>
</feature>
<dbReference type="GeneTree" id="ENSGT00940000159362"/>
<feature type="compositionally biased region" description="Polar residues" evidence="1">
    <location>
        <begin position="640"/>
        <end position="660"/>
    </location>
</feature>
<feature type="compositionally biased region" description="Basic and acidic residues" evidence="1">
    <location>
        <begin position="599"/>
        <end position="613"/>
    </location>
</feature>
<feature type="region of interest" description="Disordered" evidence="1">
    <location>
        <begin position="859"/>
        <end position="881"/>
    </location>
</feature>
<reference evidence="3" key="3">
    <citation type="submission" date="2025-08" db="UniProtKB">
        <authorList>
            <consortium name="Ensembl"/>
        </authorList>
    </citation>
    <scope>IDENTIFICATION</scope>
</reference>
<protein>
    <recommendedName>
        <fullName evidence="2">PDZ domain-containing protein</fullName>
    </recommendedName>
</protein>
<dbReference type="AlphaFoldDB" id="F6Y9G2"/>
<sequence length="881" mass="98905">MNTRQEYLRDLATTNLTQSGLEVNPKFSFFALRRMRDNKDKQKSRPMPEVLSHGALTWQLSVDDYSSLSSMHEKNQVNCIMGLSDCVLTIIEISSRKLIFSIPCQAILGWTVPLPTPEQIRGIKRDLYIYYGRGERISLHTEDIDARDEIIIRLEKFTKGCETVYRQLRRNMKGELGFHVNYEGIIMEVEQSGYAYQDGLRQSSRLVEVCKVAVATMTHEELLDLLRTTQHVKVVAIPPNDDGTPRKCSMELYHLYPVLDVRKVPMPATPVEQQHKSRPDSSNGIQTANDSSPKQAASEPSTKSRGKSKLSKIKQATTIDTKTTLVATATRLAVLNQTHSYKHPKSDGNSLSSTTNTMSSTKSTSSNISSQSGADIDWSENFKTNQGTSQNPSNSISSDSGLNSNNNSSYSSTLSCTPTTTPIANNTLHELSHSDWDGLHSQSHLNQNSSNNKMSSNSTMARSTSVYTNKCRKAPIKVNWNSKSSRLPTELSRKSLNHSYSVDCTPSSEVNHGLKVYIAGTDDHIKSRSTYSYQATPSPIKAETSRNAQHYHSQSYDSVLSTPIKWRTSVAMGTRSGSRNSPRSKRRASDMHVVASRLKSRDRDSPSTPESRDVQNSLIKLITVESPTKHNTNHRKSPARTLSQRASPKQTLSPSHNGRLNTTLSIRSLHRTVSDESLCAARSSDRTRENNLHHSIDSRLNPHDTSMLPLPDTSDWDTILDAARAAEVFEASSIRSVSMGTLNELGVNDDVTKELFRSDNRTMSVEYLYDHEYRRNQGDPVNLLRKREPPTPSSSPATFHPNMTPQKSIDPSSICPDVKSGAEQRLERIEYEMRLLQDKLKKEQESKAALVEEVKLLRRDNTRLHRDTSRVRSVKESKHFR</sequence>
<feature type="compositionally biased region" description="Low complexity" evidence="1">
    <location>
        <begin position="388"/>
        <end position="416"/>
    </location>
</feature>
<dbReference type="STRING" id="7719.ENSCINP00000019324"/>
<name>F6Y9G2_CIOIN</name>
<dbReference type="InterPro" id="IPR050989">
    <property type="entry name" value="Rap1_Ran_GAP"/>
</dbReference>
<feature type="compositionally biased region" description="Polar residues" evidence="1">
    <location>
        <begin position="280"/>
        <end position="303"/>
    </location>
</feature>
<evidence type="ECO:0000313" key="3">
    <source>
        <dbReference type="Ensembl" id="ENSCINP00000019324.3"/>
    </source>
</evidence>
<feature type="region of interest" description="Disordered" evidence="1">
    <location>
        <begin position="781"/>
        <end position="818"/>
    </location>
</feature>
<dbReference type="InParanoid" id="F6Y9G2"/>
<dbReference type="FunCoup" id="F6Y9G2">
    <property type="interactions" value="9"/>
</dbReference>
<dbReference type="EMBL" id="EAAA01001676">
    <property type="status" value="NOT_ANNOTATED_CDS"/>
    <property type="molecule type" value="Genomic_DNA"/>
</dbReference>
<feature type="domain" description="PDZ" evidence="2">
    <location>
        <begin position="165"/>
        <end position="241"/>
    </location>
</feature>
<evidence type="ECO:0000256" key="1">
    <source>
        <dbReference type="SAM" id="MobiDB-lite"/>
    </source>
</evidence>
<dbReference type="Proteomes" id="UP000008144">
    <property type="component" value="Chromosome 3"/>
</dbReference>
<proteinExistence type="predicted"/>
<reference evidence="3" key="4">
    <citation type="submission" date="2025-09" db="UniProtKB">
        <authorList>
            <consortium name="Ensembl"/>
        </authorList>
    </citation>
    <scope>IDENTIFICATION</scope>
</reference>
<feature type="region of interest" description="Disordered" evidence="1">
    <location>
        <begin position="434"/>
        <end position="468"/>
    </location>
</feature>
<evidence type="ECO:0000259" key="2">
    <source>
        <dbReference type="PROSITE" id="PS50106"/>
    </source>
</evidence>
<evidence type="ECO:0000313" key="4">
    <source>
        <dbReference type="Proteomes" id="UP000008144"/>
    </source>
</evidence>
<dbReference type="HOGENOM" id="CLU_326756_0_0_1"/>
<feature type="region of interest" description="Disordered" evidence="1">
    <location>
        <begin position="680"/>
        <end position="705"/>
    </location>
</feature>
<dbReference type="CDD" id="cd06745">
    <property type="entry name" value="PDZ_SIPA1-like"/>
    <property type="match status" value="1"/>
</dbReference>
<reference evidence="4" key="1">
    <citation type="journal article" date="2002" name="Science">
        <title>The draft genome of Ciona intestinalis: insights into chordate and vertebrate origins.</title>
        <authorList>
            <person name="Dehal P."/>
            <person name="Satou Y."/>
            <person name="Campbell R.K."/>
            <person name="Chapman J."/>
            <person name="Degnan B."/>
            <person name="De Tomaso A."/>
            <person name="Davidson B."/>
            <person name="Di Gregorio A."/>
            <person name="Gelpke M."/>
            <person name="Goodstein D.M."/>
            <person name="Harafuji N."/>
            <person name="Hastings K.E."/>
            <person name="Ho I."/>
            <person name="Hotta K."/>
            <person name="Huang W."/>
            <person name="Kawashima T."/>
            <person name="Lemaire P."/>
            <person name="Martinez D."/>
            <person name="Meinertzhagen I.A."/>
            <person name="Necula S."/>
            <person name="Nonaka M."/>
            <person name="Putnam N."/>
            <person name="Rash S."/>
            <person name="Saiga H."/>
            <person name="Satake M."/>
            <person name="Terry A."/>
            <person name="Yamada L."/>
            <person name="Wang H.G."/>
            <person name="Awazu S."/>
            <person name="Azumi K."/>
            <person name="Boore J."/>
            <person name="Branno M."/>
            <person name="Chin-Bow S."/>
            <person name="DeSantis R."/>
            <person name="Doyle S."/>
            <person name="Francino P."/>
            <person name="Keys D.N."/>
            <person name="Haga S."/>
            <person name="Hayashi H."/>
            <person name="Hino K."/>
            <person name="Imai K.S."/>
            <person name="Inaba K."/>
            <person name="Kano S."/>
            <person name="Kobayashi K."/>
            <person name="Kobayashi M."/>
            <person name="Lee B.I."/>
            <person name="Makabe K.W."/>
            <person name="Manohar C."/>
            <person name="Matassi G."/>
            <person name="Medina M."/>
            <person name="Mochizuki Y."/>
            <person name="Mount S."/>
            <person name="Morishita T."/>
            <person name="Miura S."/>
            <person name="Nakayama A."/>
            <person name="Nishizaka S."/>
            <person name="Nomoto H."/>
            <person name="Ohta F."/>
            <person name="Oishi K."/>
            <person name="Rigoutsos I."/>
            <person name="Sano M."/>
            <person name="Sasaki A."/>
            <person name="Sasakura Y."/>
            <person name="Shoguchi E."/>
            <person name="Shin-i T."/>
            <person name="Spagnuolo A."/>
            <person name="Stainier D."/>
            <person name="Suzuki M.M."/>
            <person name="Tassy O."/>
            <person name="Takatori N."/>
            <person name="Tokuoka M."/>
            <person name="Yagi K."/>
            <person name="Yoshizaki F."/>
            <person name="Wada S."/>
            <person name="Zhang C."/>
            <person name="Hyatt P.D."/>
            <person name="Larimer F."/>
            <person name="Detter C."/>
            <person name="Doggett N."/>
            <person name="Glavina T."/>
            <person name="Hawkins T."/>
            <person name="Richardson P."/>
            <person name="Lucas S."/>
            <person name="Kohara Y."/>
            <person name="Levine M."/>
            <person name="Satoh N."/>
            <person name="Rokhsar D.S."/>
        </authorList>
    </citation>
    <scope>NUCLEOTIDE SEQUENCE [LARGE SCALE GENOMIC DNA]</scope>
</reference>
<keyword evidence="4" id="KW-1185">Reference proteome</keyword>
<accession>F6Y9G2</accession>
<organism evidence="3 4">
    <name type="scientific">Ciona intestinalis</name>
    <name type="common">Transparent sea squirt</name>
    <name type="synonym">Ascidia intestinalis</name>
    <dbReference type="NCBI Taxonomy" id="7719"/>
    <lineage>
        <taxon>Eukaryota</taxon>
        <taxon>Metazoa</taxon>
        <taxon>Chordata</taxon>
        <taxon>Tunicata</taxon>
        <taxon>Ascidiacea</taxon>
        <taxon>Phlebobranchia</taxon>
        <taxon>Cionidae</taxon>
        <taxon>Ciona</taxon>
    </lineage>
</organism>
<feature type="region of interest" description="Disordered" evidence="1">
    <location>
        <begin position="570"/>
        <end position="660"/>
    </location>
</feature>
<feature type="compositionally biased region" description="Polar residues" evidence="1">
    <location>
        <begin position="794"/>
        <end position="811"/>
    </location>
</feature>
<dbReference type="Gene3D" id="2.30.42.10">
    <property type="match status" value="1"/>
</dbReference>
<dbReference type="PROSITE" id="PS50106">
    <property type="entry name" value="PDZ"/>
    <property type="match status" value="1"/>
</dbReference>
<feature type="region of interest" description="Disordered" evidence="1">
    <location>
        <begin position="536"/>
        <end position="556"/>
    </location>
</feature>
<dbReference type="InterPro" id="IPR001478">
    <property type="entry name" value="PDZ"/>
</dbReference>
<dbReference type="SMART" id="SM00228">
    <property type="entry name" value="PDZ"/>
    <property type="match status" value="1"/>
</dbReference>
<feature type="compositionally biased region" description="Polar residues" evidence="1">
    <location>
        <begin position="459"/>
        <end position="468"/>
    </location>
</feature>
<dbReference type="PANTHER" id="PTHR15711:SF65">
    <property type="entry name" value="RAPGAP_RANGAP DOMAIN-CONTAINING PROTEIN"/>
    <property type="match status" value="1"/>
</dbReference>
<reference evidence="3" key="2">
    <citation type="journal article" date="2008" name="Genome Biol.">
        <title>Improved genome assembly and evidence-based global gene model set for the chordate Ciona intestinalis: new insight into intron and operon populations.</title>
        <authorList>
            <person name="Satou Y."/>
            <person name="Mineta K."/>
            <person name="Ogasawara M."/>
            <person name="Sasakura Y."/>
            <person name="Shoguchi E."/>
            <person name="Ueno K."/>
            <person name="Yamada L."/>
            <person name="Matsumoto J."/>
            <person name="Wasserscheid J."/>
            <person name="Dewar K."/>
            <person name="Wiley G.B."/>
            <person name="Macmil S.L."/>
            <person name="Roe B.A."/>
            <person name="Zeller R.W."/>
            <person name="Hastings K.E."/>
            <person name="Lemaire P."/>
            <person name="Lindquist E."/>
            <person name="Endo T."/>
            <person name="Hotta K."/>
            <person name="Inaba K."/>
        </authorList>
    </citation>
    <scope>NUCLEOTIDE SEQUENCE [LARGE SCALE GENOMIC DNA]</scope>
    <source>
        <strain evidence="3">wild type</strain>
    </source>
</reference>
<dbReference type="InterPro" id="IPR036034">
    <property type="entry name" value="PDZ_sf"/>
</dbReference>
<feature type="region of interest" description="Disordered" evidence="1">
    <location>
        <begin position="339"/>
        <end position="416"/>
    </location>
</feature>